<reference evidence="5 6" key="1">
    <citation type="submission" date="2017-01" db="EMBL/GenBank/DDBJ databases">
        <authorList>
            <person name="Mah S.A."/>
            <person name="Swanson W.J."/>
            <person name="Moy G.W."/>
            <person name="Vacquier V.D."/>
        </authorList>
    </citation>
    <scope>NUCLEOTIDE SEQUENCE [LARGE SCALE GENOMIC DNA]</scope>
    <source>
        <strain evidence="5 6">GSMNP</strain>
    </source>
</reference>
<dbReference type="PANTHER" id="PTHR45738">
    <property type="entry name" value="POLYPHOSPHOINOSITIDE PHOSPHATASE"/>
    <property type="match status" value="1"/>
</dbReference>
<evidence type="ECO:0000313" key="6">
    <source>
        <dbReference type="Proteomes" id="UP000187283"/>
    </source>
</evidence>
<feature type="domain" description="SAC" evidence="4">
    <location>
        <begin position="1"/>
        <end position="265"/>
    </location>
</feature>
<comment type="caution">
    <text evidence="5">The sequence shown here is derived from an EMBL/GenBank/DDBJ whole genome shotgun (WGS) entry which is preliminary data.</text>
</comment>
<gene>
    <name evidence="5" type="ORF">AYI70_g3895</name>
</gene>
<dbReference type="GO" id="GO:0046856">
    <property type="term" value="P:phosphatidylinositol dephosphorylation"/>
    <property type="evidence" value="ECO:0007669"/>
    <property type="project" value="InterPro"/>
</dbReference>
<comment type="subcellular location">
    <subcellularLocation>
        <location evidence="1">Endomembrane system</location>
    </subcellularLocation>
</comment>
<proteinExistence type="predicted"/>
<evidence type="ECO:0000256" key="1">
    <source>
        <dbReference type="ARBA" id="ARBA00004308"/>
    </source>
</evidence>
<organism evidence="5 6">
    <name type="scientific">Smittium culicis</name>
    <dbReference type="NCBI Taxonomy" id="133412"/>
    <lineage>
        <taxon>Eukaryota</taxon>
        <taxon>Fungi</taxon>
        <taxon>Fungi incertae sedis</taxon>
        <taxon>Zoopagomycota</taxon>
        <taxon>Kickxellomycotina</taxon>
        <taxon>Harpellomycetes</taxon>
        <taxon>Harpellales</taxon>
        <taxon>Legeriomycetaceae</taxon>
        <taxon>Smittium</taxon>
    </lineage>
</organism>
<evidence type="ECO:0000256" key="3">
    <source>
        <dbReference type="ARBA" id="ARBA00023136"/>
    </source>
</evidence>
<name>A0A1R1Y1J6_9FUNG</name>
<evidence type="ECO:0000259" key="4">
    <source>
        <dbReference type="PROSITE" id="PS50275"/>
    </source>
</evidence>
<keyword evidence="2" id="KW-0378">Hydrolase</keyword>
<dbReference type="EMBL" id="LSSN01001154">
    <property type="protein sequence ID" value="OMJ20778.1"/>
    <property type="molecule type" value="Genomic_DNA"/>
</dbReference>
<dbReference type="PROSITE" id="PS50275">
    <property type="entry name" value="SAC"/>
    <property type="match status" value="1"/>
</dbReference>
<keyword evidence="3" id="KW-0472">Membrane</keyword>
<protein>
    <submittedName>
        <fullName evidence="5">Polyphosphoinositide phosphatase</fullName>
    </submittedName>
</protein>
<dbReference type="OrthoDB" id="405996at2759"/>
<accession>A0A1R1Y1J6</accession>
<dbReference type="Proteomes" id="UP000187283">
    <property type="component" value="Unassembled WGS sequence"/>
</dbReference>
<dbReference type="Pfam" id="PF02383">
    <property type="entry name" value="Syja_N"/>
    <property type="match status" value="1"/>
</dbReference>
<dbReference type="GO" id="GO:0043813">
    <property type="term" value="F:phosphatidylinositol-3,5-bisphosphate 5-phosphatase activity"/>
    <property type="evidence" value="ECO:0007669"/>
    <property type="project" value="InterPro"/>
</dbReference>
<sequence length="348" mass="40252">MDTTSFDLPYLGKNSNPSYTSFVQHRGSIPLFWSQDTSAMNPKPPIELNIRDPYFTVSRVHFEQLFERYGSPVIVLNLIKTKESTKRESILGEEFTECINYLNKVIDERKKLLYIRWDMSRAKNNREDDVLEILEEIAEESLSLTGFFHNGPELYTNFVKHKNMFDTQIKEFKKDPSSSTTFEFDEPIKRNHKQYQNGVVRSNCIDCLDRTNTAQYIIGKVAAAHQLYALGLINEPYLAFDTDAIFMLEAMYHDLGDTIALQYGGSELVNTVRTYRNNNNWTSHSRDMIVSIKRYYSNSFVDAERQNAITMFLEKSDSTQNDDINDIIIDADDPFHSNDIALGFLKNA</sequence>
<dbReference type="InterPro" id="IPR043573">
    <property type="entry name" value="Fig4-like"/>
</dbReference>
<dbReference type="PANTHER" id="PTHR45738:SF5">
    <property type="entry name" value="POLYPHOSPHOINOSITIDE PHOSPHATASE"/>
    <property type="match status" value="1"/>
</dbReference>
<evidence type="ECO:0000313" key="5">
    <source>
        <dbReference type="EMBL" id="OMJ20778.1"/>
    </source>
</evidence>
<dbReference type="AlphaFoldDB" id="A0A1R1Y1J6"/>
<dbReference type="InterPro" id="IPR002013">
    <property type="entry name" value="SAC_dom"/>
</dbReference>
<dbReference type="STRING" id="133412.A0A1R1Y1J6"/>
<dbReference type="GO" id="GO:0012505">
    <property type="term" value="C:endomembrane system"/>
    <property type="evidence" value="ECO:0007669"/>
    <property type="project" value="UniProtKB-SubCell"/>
</dbReference>
<keyword evidence="6" id="KW-1185">Reference proteome</keyword>
<evidence type="ECO:0000256" key="2">
    <source>
        <dbReference type="ARBA" id="ARBA00022801"/>
    </source>
</evidence>